<dbReference type="GO" id="GO:0005811">
    <property type="term" value="C:lipid droplet"/>
    <property type="evidence" value="ECO:0007669"/>
    <property type="project" value="TreeGrafter"/>
</dbReference>
<dbReference type="AlphaFoldDB" id="A0A0F7SYE8"/>
<evidence type="ECO:0000256" key="6">
    <source>
        <dbReference type="SAM" id="MobiDB-lite"/>
    </source>
</evidence>
<evidence type="ECO:0000256" key="3">
    <source>
        <dbReference type="ARBA" id="ARBA00022741"/>
    </source>
</evidence>
<feature type="region of interest" description="Disordered" evidence="6">
    <location>
        <begin position="1"/>
        <end position="26"/>
    </location>
</feature>
<organism evidence="8">
    <name type="scientific">Phaffia rhodozyma</name>
    <name type="common">Yeast</name>
    <name type="synonym">Xanthophyllomyces dendrorhous</name>
    <dbReference type="NCBI Taxonomy" id="264483"/>
    <lineage>
        <taxon>Eukaryota</taxon>
        <taxon>Fungi</taxon>
        <taxon>Dikarya</taxon>
        <taxon>Basidiomycota</taxon>
        <taxon>Agaricomycotina</taxon>
        <taxon>Tremellomycetes</taxon>
        <taxon>Cystofilobasidiales</taxon>
        <taxon>Mrakiaceae</taxon>
        <taxon>Phaffia</taxon>
    </lineage>
</organism>
<comment type="catalytic activity">
    <reaction evidence="5">
        <text>a long-chain fatty acid + ATP + CoA = a long-chain fatty acyl-CoA + AMP + diphosphate</text>
        <dbReference type="Rhea" id="RHEA:15421"/>
        <dbReference type="ChEBI" id="CHEBI:30616"/>
        <dbReference type="ChEBI" id="CHEBI:33019"/>
        <dbReference type="ChEBI" id="CHEBI:57287"/>
        <dbReference type="ChEBI" id="CHEBI:57560"/>
        <dbReference type="ChEBI" id="CHEBI:83139"/>
        <dbReference type="ChEBI" id="CHEBI:456215"/>
        <dbReference type="EC" id="6.2.1.3"/>
    </reaction>
</comment>
<dbReference type="Gene3D" id="3.40.50.12780">
    <property type="entry name" value="N-terminal domain of ligase-like"/>
    <property type="match status" value="1"/>
</dbReference>
<name>A0A0F7SYE8_PHARH</name>
<dbReference type="PROSITE" id="PS00455">
    <property type="entry name" value="AMP_BINDING"/>
    <property type="match status" value="1"/>
</dbReference>
<dbReference type="Pfam" id="PF00501">
    <property type="entry name" value="AMP-binding"/>
    <property type="match status" value="1"/>
</dbReference>
<feature type="domain" description="AMP-dependent synthetase/ligase" evidence="7">
    <location>
        <begin position="97"/>
        <end position="512"/>
    </location>
</feature>
<keyword evidence="4" id="KW-0067">ATP-binding</keyword>
<dbReference type="GO" id="GO:0005886">
    <property type="term" value="C:plasma membrane"/>
    <property type="evidence" value="ECO:0007669"/>
    <property type="project" value="TreeGrafter"/>
</dbReference>
<keyword evidence="2" id="KW-0436">Ligase</keyword>
<dbReference type="GO" id="GO:0004467">
    <property type="term" value="F:long-chain fatty acid-CoA ligase activity"/>
    <property type="evidence" value="ECO:0007669"/>
    <property type="project" value="UniProtKB-EC"/>
</dbReference>
<keyword evidence="3" id="KW-0547">Nucleotide-binding</keyword>
<dbReference type="SUPFAM" id="SSF56801">
    <property type="entry name" value="Acetyl-CoA synthetase-like"/>
    <property type="match status" value="1"/>
</dbReference>
<proteinExistence type="inferred from homology"/>
<dbReference type="GO" id="GO:0035336">
    <property type="term" value="P:long-chain fatty-acyl-CoA metabolic process"/>
    <property type="evidence" value="ECO:0007669"/>
    <property type="project" value="TreeGrafter"/>
</dbReference>
<dbReference type="InterPro" id="IPR000873">
    <property type="entry name" value="AMP-dep_synth/lig_dom"/>
</dbReference>
<dbReference type="InterPro" id="IPR042099">
    <property type="entry name" value="ANL_N_sf"/>
</dbReference>
<reference evidence="8" key="1">
    <citation type="submission" date="2014-08" db="EMBL/GenBank/DDBJ databases">
        <authorList>
            <person name="Sharma Rahul"/>
            <person name="Thines Marco"/>
        </authorList>
    </citation>
    <scope>NUCLEOTIDE SEQUENCE</scope>
</reference>
<evidence type="ECO:0000256" key="4">
    <source>
        <dbReference type="ARBA" id="ARBA00022840"/>
    </source>
</evidence>
<accession>A0A0F7SYE8</accession>
<sequence length="693" mass="75920">MAPRKGNENGSWELDPDLTPSKGETKTRRSYCVKDLVTQPLPGINTTLDVVNYAAQKSPNARGFGIRPVLDTITETKQITKMVDGQPHVESKDWKFFRLGEYQWITYLEFKQRINKIGTGLYELGLGKRENGESGFVNIYSMTCLHWQMMAQACASISAPICTAYDTLGPDGLSHALSETSSQAVFTNADLLPTLLKVIKNCPDLRTVIYDGEPSNQVLTSFQELKNVRLISLEEVEELGSKRETVEIPPKRDDICCVMYTSGSTGTPKGVVLSHGNIISSVGAVYTLLYEILSIGDVYLAYLPLAHILELVVEISWIFVGMPIGYGRVKTLTDASVRQCRGDIAELKPTIMTGVPAVWETIRKGVNAKVAAGSTLTQYAFNFAYNLKFFAQKYGIPILPQLADTVVFNKVKSQTGGRLRFVLSGGAAISRSTQEFLTTTLVTTLQGYGLTETVGMCCVLPPDFFRYGVAGVPVPSMELKLVDVPEAGYLATNSPPQGEIYCRGPSLFQGYFKRPDLDQEAFSDGPDGRWFKTGDVGQFNSDGTVSIVDRVKNLVKLAGGEYIALEKLESIYKSNQLVGNMCVFASTEARQPIAVVLVHEANLKPFLASKNLATPDAPLAQVIEDSKVQKAVLADINSTGKKAGLNSMETLQAVVLTLDEWTPESGLLTAAQKIQRKPIEKKYESDIKKAYAV</sequence>
<evidence type="ECO:0000313" key="8">
    <source>
        <dbReference type="EMBL" id="CED85600.1"/>
    </source>
</evidence>
<dbReference type="EMBL" id="LN483332">
    <property type="protein sequence ID" value="CED85600.1"/>
    <property type="molecule type" value="Genomic_DNA"/>
</dbReference>
<dbReference type="GO" id="GO:0005783">
    <property type="term" value="C:endoplasmic reticulum"/>
    <property type="evidence" value="ECO:0007669"/>
    <property type="project" value="TreeGrafter"/>
</dbReference>
<dbReference type="PANTHER" id="PTHR43272:SF83">
    <property type="entry name" value="ACYL-COA SYNTHETASE LONG-CHAIN, ISOFORM J"/>
    <property type="match status" value="1"/>
</dbReference>
<dbReference type="InterPro" id="IPR020845">
    <property type="entry name" value="AMP-binding_CS"/>
</dbReference>
<dbReference type="GO" id="GO:0005524">
    <property type="term" value="F:ATP binding"/>
    <property type="evidence" value="ECO:0007669"/>
    <property type="project" value="UniProtKB-KW"/>
</dbReference>
<protein>
    <submittedName>
        <fullName evidence="8">Acyl-CoA synthetase</fullName>
    </submittedName>
</protein>
<evidence type="ECO:0000256" key="2">
    <source>
        <dbReference type="ARBA" id="ARBA00022598"/>
    </source>
</evidence>
<dbReference type="PANTHER" id="PTHR43272">
    <property type="entry name" value="LONG-CHAIN-FATTY-ACID--COA LIGASE"/>
    <property type="match status" value="1"/>
</dbReference>
<comment type="similarity">
    <text evidence="1">Belongs to the ATP-dependent AMP-binding enzyme family.</text>
</comment>
<evidence type="ECO:0000256" key="5">
    <source>
        <dbReference type="ARBA" id="ARBA00036813"/>
    </source>
</evidence>
<evidence type="ECO:0000256" key="1">
    <source>
        <dbReference type="ARBA" id="ARBA00006432"/>
    </source>
</evidence>
<evidence type="ECO:0000259" key="7">
    <source>
        <dbReference type="Pfam" id="PF00501"/>
    </source>
</evidence>